<keyword evidence="10" id="KW-0808">Transferase</keyword>
<feature type="domain" description="Histidine kinase" evidence="7">
    <location>
        <begin position="394"/>
        <end position="614"/>
    </location>
</feature>
<feature type="transmembrane region" description="Helical" evidence="6">
    <location>
        <begin position="139"/>
        <end position="158"/>
    </location>
</feature>
<proteinExistence type="predicted"/>
<dbReference type="Pfam" id="PF00512">
    <property type="entry name" value="HisKA"/>
    <property type="match status" value="1"/>
</dbReference>
<dbReference type="RefSeq" id="WP_020876784.1">
    <property type="nucleotide sequence ID" value="NZ_ATHJ01000081.1"/>
</dbReference>
<dbReference type="SMART" id="SM00086">
    <property type="entry name" value="PAC"/>
    <property type="match status" value="1"/>
</dbReference>
<keyword evidence="6" id="KW-1133">Transmembrane helix</keyword>
<evidence type="ECO:0000259" key="8">
    <source>
        <dbReference type="PROSITE" id="PS50112"/>
    </source>
</evidence>
<dbReference type="STRING" id="897.B2D07_01350"/>
<feature type="domain" description="PAC" evidence="9">
    <location>
        <begin position="326"/>
        <end position="381"/>
    </location>
</feature>
<feature type="domain" description="PAS" evidence="8">
    <location>
        <begin position="255"/>
        <end position="325"/>
    </location>
</feature>
<reference evidence="10 11" key="1">
    <citation type="journal article" date="2013" name="Genome Announc.">
        <title>Draft genome sequences for three mercury-methylating, sulfate-reducing bacteria.</title>
        <authorList>
            <person name="Brown S.D."/>
            <person name="Hurt R.A.Jr."/>
            <person name="Gilmour C.C."/>
            <person name="Elias D.A."/>
        </authorList>
    </citation>
    <scope>NUCLEOTIDE SEQUENCE [LARGE SCALE GENOMIC DNA]</scope>
    <source>
        <strain evidence="10 11">DSM 2059</strain>
    </source>
</reference>
<dbReference type="PROSITE" id="PS50112">
    <property type="entry name" value="PAS"/>
    <property type="match status" value="1"/>
</dbReference>
<sequence length="638" mass="70977">MLQPVKKGEDYLLPELAEHVSRQFPAALYTSFLLSALMVLVLWDLFPARILLSWLTTVYTVSLLRLMLYHRHRRRPERRLSPEQWLRRYASGAILSGVVWGAAPLLFYSGKSPQTNVFIAFVLGGLIAGASSSMAPLKATFRIFISLICLPLSTLFIIRGDSLHLAMGSMLLIYGAAYLVISANTARMILESLTLRNENILEIEEHRKAETQLRLTQKDLEKTVARRTAELRTANEELSREIDERLQAESRLRISEERYRNLVESSSDWIWEMDRDGRYTYSSPSVLSILGYAHQEVLGCRFYSFMPPEDAKRAKDIFNANKSGGKPFERLISAYLNKDGAERIIETNGEPVFDDADTLVGYRGINRDITLRVKHEEEKRKVEHMKSLGLLAGGIAHDFNNLLMTVFGNIELARMEIKADSNAERRLANSLTAMEQARKLTGQLLTFSRGGSPILEATSIRNLILDSCRFALSGTAVRCEYDVPEDLWMADVDSNQIWQVLNNILTNAREAMPDGGTLWISAENVTLTEMDTTAPVLGNFVKVSVRDQGVGVSKKDIPRVFDPYFSTKIRGAQQGTGIGLAVCHSIIEKHGGSILFESEPGIGTTVSFFLHALSAGPNDAPPGGSTGNGNPEDQCAAA</sequence>
<dbReference type="SUPFAM" id="SSF55874">
    <property type="entry name" value="ATPase domain of HSP90 chaperone/DNA topoisomerase II/histidine kinase"/>
    <property type="match status" value="1"/>
</dbReference>
<evidence type="ECO:0000256" key="6">
    <source>
        <dbReference type="SAM" id="Phobius"/>
    </source>
</evidence>
<accession>S7TUP2</accession>
<evidence type="ECO:0000256" key="5">
    <source>
        <dbReference type="SAM" id="MobiDB-lite"/>
    </source>
</evidence>
<keyword evidence="11" id="KW-1185">Reference proteome</keyword>
<dbReference type="InterPro" id="IPR036097">
    <property type="entry name" value="HisK_dim/P_sf"/>
</dbReference>
<dbReference type="InterPro" id="IPR035965">
    <property type="entry name" value="PAS-like_dom_sf"/>
</dbReference>
<protein>
    <recommendedName>
        <fullName evidence="2">histidine kinase</fullName>
        <ecNumber evidence="2">2.7.13.3</ecNumber>
    </recommendedName>
</protein>
<keyword evidence="6" id="KW-0812">Transmembrane</keyword>
<dbReference type="InterPro" id="IPR003594">
    <property type="entry name" value="HATPase_dom"/>
</dbReference>
<feature type="transmembrane region" description="Helical" evidence="6">
    <location>
        <begin position="164"/>
        <end position="181"/>
    </location>
</feature>
<evidence type="ECO:0000259" key="7">
    <source>
        <dbReference type="PROSITE" id="PS50109"/>
    </source>
</evidence>
<gene>
    <name evidence="10" type="ORF">dsmv_2353</name>
</gene>
<evidence type="ECO:0000313" key="11">
    <source>
        <dbReference type="Proteomes" id="UP000014977"/>
    </source>
</evidence>
<dbReference type="InterPro" id="IPR036890">
    <property type="entry name" value="HATPase_C_sf"/>
</dbReference>
<dbReference type="PANTHER" id="PTHR43065:SF42">
    <property type="entry name" value="TWO-COMPONENT SENSOR PPRA"/>
    <property type="match status" value="1"/>
</dbReference>
<dbReference type="Pfam" id="PF02518">
    <property type="entry name" value="HATPase_c"/>
    <property type="match status" value="1"/>
</dbReference>
<dbReference type="GO" id="GO:0000155">
    <property type="term" value="F:phosphorelay sensor kinase activity"/>
    <property type="evidence" value="ECO:0007669"/>
    <property type="project" value="InterPro"/>
</dbReference>
<feature type="coiled-coil region" evidence="4">
    <location>
        <begin position="217"/>
        <end position="251"/>
    </location>
</feature>
<keyword evidence="6" id="KW-0472">Membrane</keyword>
<dbReference type="SMART" id="SM00091">
    <property type="entry name" value="PAS"/>
    <property type="match status" value="1"/>
</dbReference>
<dbReference type="InterPro" id="IPR003661">
    <property type="entry name" value="HisK_dim/P_dom"/>
</dbReference>
<evidence type="ECO:0000256" key="2">
    <source>
        <dbReference type="ARBA" id="ARBA00012438"/>
    </source>
</evidence>
<dbReference type="Proteomes" id="UP000014977">
    <property type="component" value="Unassembled WGS sequence"/>
</dbReference>
<dbReference type="CDD" id="cd00130">
    <property type="entry name" value="PAS"/>
    <property type="match status" value="1"/>
</dbReference>
<dbReference type="InterPro" id="IPR005467">
    <property type="entry name" value="His_kinase_dom"/>
</dbReference>
<dbReference type="PATRIC" id="fig|1121405.3.peg.1928"/>
<evidence type="ECO:0000313" key="10">
    <source>
        <dbReference type="EMBL" id="EPR40757.1"/>
    </source>
</evidence>
<feature type="transmembrane region" description="Helical" evidence="6">
    <location>
        <begin position="89"/>
        <end position="109"/>
    </location>
</feature>
<organism evidence="10 11">
    <name type="scientific">Desulfococcus multivorans DSM 2059</name>
    <dbReference type="NCBI Taxonomy" id="1121405"/>
    <lineage>
        <taxon>Bacteria</taxon>
        <taxon>Pseudomonadati</taxon>
        <taxon>Thermodesulfobacteriota</taxon>
        <taxon>Desulfobacteria</taxon>
        <taxon>Desulfobacterales</taxon>
        <taxon>Desulfococcaceae</taxon>
        <taxon>Desulfococcus</taxon>
    </lineage>
</organism>
<dbReference type="SUPFAM" id="SSF55785">
    <property type="entry name" value="PYP-like sensor domain (PAS domain)"/>
    <property type="match status" value="1"/>
</dbReference>
<feature type="transmembrane region" description="Helical" evidence="6">
    <location>
        <begin position="51"/>
        <end position="68"/>
    </location>
</feature>
<comment type="catalytic activity">
    <reaction evidence="1">
        <text>ATP + protein L-histidine = ADP + protein N-phospho-L-histidine.</text>
        <dbReference type="EC" id="2.7.13.3"/>
    </reaction>
</comment>
<dbReference type="PROSITE" id="PS50113">
    <property type="entry name" value="PAC"/>
    <property type="match status" value="1"/>
</dbReference>
<dbReference type="AlphaFoldDB" id="S7TUP2"/>
<dbReference type="Gene3D" id="3.30.450.20">
    <property type="entry name" value="PAS domain"/>
    <property type="match status" value="1"/>
</dbReference>
<comment type="caution">
    <text evidence="10">The sequence shown here is derived from an EMBL/GenBank/DDBJ whole genome shotgun (WGS) entry which is preliminary data.</text>
</comment>
<dbReference type="SMART" id="SM00387">
    <property type="entry name" value="HATPase_c"/>
    <property type="match status" value="1"/>
</dbReference>
<dbReference type="InterPro" id="IPR001610">
    <property type="entry name" value="PAC"/>
</dbReference>
<dbReference type="InterPro" id="IPR013656">
    <property type="entry name" value="PAS_4"/>
</dbReference>
<feature type="region of interest" description="Disordered" evidence="5">
    <location>
        <begin position="617"/>
        <end position="638"/>
    </location>
</feature>
<keyword evidence="4" id="KW-0175">Coiled coil</keyword>
<dbReference type="OrthoDB" id="9813024at2"/>
<name>S7TUP2_DESML</name>
<evidence type="ECO:0000256" key="4">
    <source>
        <dbReference type="SAM" id="Coils"/>
    </source>
</evidence>
<dbReference type="InterPro" id="IPR000014">
    <property type="entry name" value="PAS"/>
</dbReference>
<evidence type="ECO:0000256" key="3">
    <source>
        <dbReference type="ARBA" id="ARBA00022553"/>
    </source>
</evidence>
<dbReference type="Gene3D" id="3.30.565.10">
    <property type="entry name" value="Histidine kinase-like ATPase, C-terminal domain"/>
    <property type="match status" value="1"/>
</dbReference>
<dbReference type="EMBL" id="ATHJ01000081">
    <property type="protein sequence ID" value="EPR40757.1"/>
    <property type="molecule type" value="Genomic_DNA"/>
</dbReference>
<dbReference type="NCBIfam" id="TIGR00229">
    <property type="entry name" value="sensory_box"/>
    <property type="match status" value="1"/>
</dbReference>
<dbReference type="SMART" id="SM00388">
    <property type="entry name" value="HisKA"/>
    <property type="match status" value="1"/>
</dbReference>
<dbReference type="EC" id="2.7.13.3" evidence="2"/>
<dbReference type="CDD" id="cd00082">
    <property type="entry name" value="HisKA"/>
    <property type="match status" value="1"/>
</dbReference>
<dbReference type="PROSITE" id="PS50109">
    <property type="entry name" value="HIS_KIN"/>
    <property type="match status" value="1"/>
</dbReference>
<dbReference type="Gene3D" id="1.10.287.130">
    <property type="match status" value="1"/>
</dbReference>
<dbReference type="PRINTS" id="PR00344">
    <property type="entry name" value="BCTRLSENSOR"/>
</dbReference>
<feature type="transmembrane region" description="Helical" evidence="6">
    <location>
        <begin position="26"/>
        <end position="45"/>
    </location>
</feature>
<dbReference type="Pfam" id="PF08448">
    <property type="entry name" value="PAS_4"/>
    <property type="match status" value="1"/>
</dbReference>
<dbReference type="eggNOG" id="COG4191">
    <property type="taxonomic scope" value="Bacteria"/>
</dbReference>
<dbReference type="PANTHER" id="PTHR43065">
    <property type="entry name" value="SENSOR HISTIDINE KINASE"/>
    <property type="match status" value="1"/>
</dbReference>
<keyword evidence="10" id="KW-0418">Kinase</keyword>
<keyword evidence="3" id="KW-0597">Phosphoprotein</keyword>
<dbReference type="InterPro" id="IPR000700">
    <property type="entry name" value="PAS-assoc_C"/>
</dbReference>
<dbReference type="InterPro" id="IPR004358">
    <property type="entry name" value="Sig_transdc_His_kin-like_C"/>
</dbReference>
<evidence type="ECO:0000256" key="1">
    <source>
        <dbReference type="ARBA" id="ARBA00000085"/>
    </source>
</evidence>
<evidence type="ECO:0000259" key="9">
    <source>
        <dbReference type="PROSITE" id="PS50113"/>
    </source>
</evidence>
<dbReference type="SUPFAM" id="SSF47384">
    <property type="entry name" value="Homodimeric domain of signal transducing histidine kinase"/>
    <property type="match status" value="1"/>
</dbReference>